<dbReference type="Proteomes" id="UP000193870">
    <property type="component" value="Unassembled WGS sequence"/>
</dbReference>
<feature type="region of interest" description="Disordered" evidence="1">
    <location>
        <begin position="40"/>
        <end position="128"/>
    </location>
</feature>
<protein>
    <submittedName>
        <fullName evidence="3">Uncharacterized protein</fullName>
    </submittedName>
</protein>
<dbReference type="EMBL" id="FWFV01000018">
    <property type="protein sequence ID" value="SLN70974.1"/>
    <property type="molecule type" value="Genomic_DNA"/>
</dbReference>
<sequence length="233" mass="25355">MTRTGSLRITLMGTALAGMFAAVPVDVRFSSDGFSLTPAMAFAKDGRDDDDRGSERDDDSGRDDNGGSGRDDDGRDDDRGRGRGGDDVRQDDDSGQGRGRGRGRGRGGDDHGRDRHDSEGFEVTLQDGSRIEIEGGWFERKDASGRTVEERLATAADVAQYAGASPRPDTDRSGGGIVTKAEREGTKWEVMYSDGWKEEIEAGRYELKDALNRTVVERPATEADLERLSVAFR</sequence>
<evidence type="ECO:0000256" key="2">
    <source>
        <dbReference type="SAM" id="SignalP"/>
    </source>
</evidence>
<feature type="compositionally biased region" description="Basic and acidic residues" evidence="1">
    <location>
        <begin position="44"/>
        <end position="55"/>
    </location>
</feature>
<feature type="compositionally biased region" description="Basic and acidic residues" evidence="1">
    <location>
        <begin position="106"/>
        <end position="119"/>
    </location>
</feature>
<feature type="chain" id="PRO_5011008028" evidence="2">
    <location>
        <begin position="18"/>
        <end position="233"/>
    </location>
</feature>
<name>A0A1Y5TV41_9RHOB</name>
<proteinExistence type="predicted"/>
<evidence type="ECO:0000313" key="3">
    <source>
        <dbReference type="EMBL" id="SLN70974.1"/>
    </source>
</evidence>
<evidence type="ECO:0000313" key="4">
    <source>
        <dbReference type="Proteomes" id="UP000193870"/>
    </source>
</evidence>
<dbReference type="AlphaFoldDB" id="A0A1Y5TV41"/>
<accession>A0A1Y5TV41</accession>
<keyword evidence="4" id="KW-1185">Reference proteome</keyword>
<organism evidence="3 4">
    <name type="scientific">Palleronia marisminoris</name>
    <dbReference type="NCBI Taxonomy" id="315423"/>
    <lineage>
        <taxon>Bacteria</taxon>
        <taxon>Pseudomonadati</taxon>
        <taxon>Pseudomonadota</taxon>
        <taxon>Alphaproteobacteria</taxon>
        <taxon>Rhodobacterales</taxon>
        <taxon>Roseobacteraceae</taxon>
        <taxon>Palleronia</taxon>
    </lineage>
</organism>
<keyword evidence="2" id="KW-0732">Signal</keyword>
<reference evidence="3 4" key="1">
    <citation type="submission" date="2017-03" db="EMBL/GenBank/DDBJ databases">
        <authorList>
            <person name="Afonso C.L."/>
            <person name="Miller P.J."/>
            <person name="Scott M.A."/>
            <person name="Spackman E."/>
            <person name="Goraichik I."/>
            <person name="Dimitrov K.M."/>
            <person name="Suarez D.L."/>
            <person name="Swayne D.E."/>
        </authorList>
    </citation>
    <scope>NUCLEOTIDE SEQUENCE [LARGE SCALE GENOMIC DNA]</scope>
    <source>
        <strain evidence="3 4">CECT 7066</strain>
    </source>
</reference>
<dbReference type="STRING" id="315423.SAMN04488020_11932"/>
<feature type="signal peptide" evidence="2">
    <location>
        <begin position="1"/>
        <end position="17"/>
    </location>
</feature>
<evidence type="ECO:0000256" key="1">
    <source>
        <dbReference type="SAM" id="MobiDB-lite"/>
    </source>
</evidence>
<gene>
    <name evidence="3" type="ORF">PAM7066_03622</name>
</gene>
<feature type="region of interest" description="Disordered" evidence="1">
    <location>
        <begin position="159"/>
        <end position="180"/>
    </location>
</feature>
<feature type="compositionally biased region" description="Basic and acidic residues" evidence="1">
    <location>
        <begin position="62"/>
        <end position="92"/>
    </location>
</feature>